<dbReference type="AlphaFoldDB" id="A0A7C9AXP4"/>
<evidence type="ECO:0000256" key="1">
    <source>
        <dbReference type="SAM" id="MobiDB-lite"/>
    </source>
</evidence>
<organism evidence="2">
    <name type="scientific">Opuntia streptacantha</name>
    <name type="common">Prickly pear cactus</name>
    <name type="synonym">Opuntia cardona</name>
    <dbReference type="NCBI Taxonomy" id="393608"/>
    <lineage>
        <taxon>Eukaryota</taxon>
        <taxon>Viridiplantae</taxon>
        <taxon>Streptophyta</taxon>
        <taxon>Embryophyta</taxon>
        <taxon>Tracheophyta</taxon>
        <taxon>Spermatophyta</taxon>
        <taxon>Magnoliopsida</taxon>
        <taxon>eudicotyledons</taxon>
        <taxon>Gunneridae</taxon>
        <taxon>Pentapetalae</taxon>
        <taxon>Caryophyllales</taxon>
        <taxon>Cactineae</taxon>
        <taxon>Cactaceae</taxon>
        <taxon>Opuntioideae</taxon>
        <taxon>Opuntia</taxon>
    </lineage>
</organism>
<reference evidence="2" key="2">
    <citation type="submission" date="2020-07" db="EMBL/GenBank/DDBJ databases">
        <authorList>
            <person name="Vera ALvarez R."/>
            <person name="Arias-Moreno D.M."/>
            <person name="Jimenez-Jacinto V."/>
            <person name="Jimenez-Bremont J.F."/>
            <person name="Swaminathan K."/>
            <person name="Moose S.P."/>
            <person name="Guerrero-Gonzalez M.L."/>
            <person name="Marino-Ramirez L."/>
            <person name="Landsman D."/>
            <person name="Rodriguez-Kessler M."/>
            <person name="Delgado-Sanchez P."/>
        </authorList>
    </citation>
    <scope>NUCLEOTIDE SEQUENCE</scope>
    <source>
        <tissue evidence="2">Cladode</tissue>
    </source>
</reference>
<dbReference type="EMBL" id="GISG01270694">
    <property type="protein sequence ID" value="MBA4676335.1"/>
    <property type="molecule type" value="Transcribed_RNA"/>
</dbReference>
<proteinExistence type="predicted"/>
<sequence>MVLAWSCGSSSSGLLSTDFRFLARLVSSFETSLSYETDSTIRFRSTLINLTAPCSDARKWSDTMILHRAEMYDFSAAVFFVWKPATSVAILRASPSSPVSKSSEFSTGPSLSSSTSSLLSSASF</sequence>
<evidence type="ECO:0000313" key="2">
    <source>
        <dbReference type="EMBL" id="MBA4676335.1"/>
    </source>
</evidence>
<name>A0A7C9AXP4_OPUST</name>
<feature type="region of interest" description="Disordered" evidence="1">
    <location>
        <begin position="93"/>
        <end position="124"/>
    </location>
</feature>
<dbReference type="EMBL" id="GISG01270696">
    <property type="protein sequence ID" value="MBA4676337.1"/>
    <property type="molecule type" value="Transcribed_RNA"/>
</dbReference>
<reference evidence="2" key="1">
    <citation type="journal article" date="2013" name="J. Plant Res.">
        <title>Effect of fungi and light on seed germination of three Opuntia species from semiarid lands of central Mexico.</title>
        <authorList>
            <person name="Delgado-Sanchez P."/>
            <person name="Jimenez-Bremont J.F."/>
            <person name="Guerrero-Gonzalez Mde L."/>
            <person name="Flores J."/>
        </authorList>
    </citation>
    <scope>NUCLEOTIDE SEQUENCE</scope>
    <source>
        <tissue evidence="2">Cladode</tissue>
    </source>
</reference>
<accession>A0A7C9AXP4</accession>
<protein>
    <submittedName>
        <fullName evidence="2">Uncharacterized protein</fullName>
    </submittedName>
</protein>
<feature type="compositionally biased region" description="Low complexity" evidence="1">
    <location>
        <begin position="94"/>
        <end position="124"/>
    </location>
</feature>